<keyword evidence="3" id="KW-1185">Reference proteome</keyword>
<dbReference type="SUPFAM" id="SSF82171">
    <property type="entry name" value="DPP6 N-terminal domain-like"/>
    <property type="match status" value="1"/>
</dbReference>
<dbReference type="Proteomes" id="UP001556367">
    <property type="component" value="Unassembled WGS sequence"/>
</dbReference>
<dbReference type="Gene3D" id="3.40.50.1820">
    <property type="entry name" value="alpha/beta hydrolase"/>
    <property type="match status" value="1"/>
</dbReference>
<dbReference type="PANTHER" id="PTHR43056">
    <property type="entry name" value="PEPTIDASE S9 PROLYL OLIGOPEPTIDASE"/>
    <property type="match status" value="1"/>
</dbReference>
<dbReference type="Gene3D" id="2.120.10.30">
    <property type="entry name" value="TolB, C-terminal domain"/>
    <property type="match status" value="1"/>
</dbReference>
<reference evidence="3" key="1">
    <citation type="submission" date="2024-06" db="EMBL/GenBank/DDBJ databases">
        <title>Multi-omics analyses provide insights into the biosynthesis of the anticancer antibiotic pleurotin in Hohenbuehelia grisea.</title>
        <authorList>
            <person name="Weaver J.A."/>
            <person name="Alberti F."/>
        </authorList>
    </citation>
    <scope>NUCLEOTIDE SEQUENCE [LARGE SCALE GENOMIC DNA]</scope>
    <source>
        <strain evidence="3">T-177</strain>
    </source>
</reference>
<dbReference type="InterPro" id="IPR029058">
    <property type="entry name" value="AB_hydrolase_fold"/>
</dbReference>
<dbReference type="InterPro" id="IPR001375">
    <property type="entry name" value="Peptidase_S9_cat"/>
</dbReference>
<accession>A0ABR3IYR2</accession>
<gene>
    <name evidence="2" type="ORF">HGRIS_010953</name>
</gene>
<proteinExistence type="predicted"/>
<dbReference type="InterPro" id="IPR011042">
    <property type="entry name" value="6-blade_b-propeller_TolB-like"/>
</dbReference>
<protein>
    <recommendedName>
        <fullName evidence="1">Peptidase S9 prolyl oligopeptidase catalytic domain-containing protein</fullName>
    </recommendedName>
</protein>
<name>A0ABR3IYR2_9AGAR</name>
<dbReference type="EMBL" id="JASNQZ010000014">
    <property type="protein sequence ID" value="KAL0948371.1"/>
    <property type="molecule type" value="Genomic_DNA"/>
</dbReference>
<dbReference type="SUPFAM" id="SSF53474">
    <property type="entry name" value="alpha/beta-Hydrolases"/>
    <property type="match status" value="1"/>
</dbReference>
<organism evidence="2 3">
    <name type="scientific">Hohenbuehelia grisea</name>
    <dbReference type="NCBI Taxonomy" id="104357"/>
    <lineage>
        <taxon>Eukaryota</taxon>
        <taxon>Fungi</taxon>
        <taxon>Dikarya</taxon>
        <taxon>Basidiomycota</taxon>
        <taxon>Agaricomycotina</taxon>
        <taxon>Agaricomycetes</taxon>
        <taxon>Agaricomycetidae</taxon>
        <taxon>Agaricales</taxon>
        <taxon>Pleurotineae</taxon>
        <taxon>Pleurotaceae</taxon>
        <taxon>Hohenbuehelia</taxon>
    </lineage>
</organism>
<evidence type="ECO:0000313" key="3">
    <source>
        <dbReference type="Proteomes" id="UP001556367"/>
    </source>
</evidence>
<feature type="domain" description="Peptidase S9 prolyl oligopeptidase catalytic" evidence="1">
    <location>
        <begin position="460"/>
        <end position="672"/>
    </location>
</feature>
<comment type="caution">
    <text evidence="2">The sequence shown here is derived from an EMBL/GenBank/DDBJ whole genome shotgun (WGS) entry which is preliminary data.</text>
</comment>
<evidence type="ECO:0000259" key="1">
    <source>
        <dbReference type="Pfam" id="PF00326"/>
    </source>
</evidence>
<sequence>MSSTSSLKTAPYGTWSSPITTDAIVEGADPVSDLIVDPLTQTLYHFETRPSEGGRGVLVETLAKKDVVGREWNVRTGVQEYGGGSAVVYGGIACFSNYTDARVYKVDTSARDSKPQAVTPDSNELHRFADFDVHPANPRFVAAVKEDHSNDPDGETPSKVITTLCIIDTQKGTTAPLVTGADFYNSPRFSPDGNRVAWVQWDFPDMPFDGSQLYVADVAVKDDVVSLNNTTYVAGEASKVPISYPVWFSNEELLFISDVSGYQNPWIYAAGKAHPVFSKPVDEEFGGPAWQMGVRPYAVVDQSGKRVVFNAFKDSRNILYLADLESGAEPVELESPYVAISTIAGLRQGNSTAQIAFSSPTIDQGSSIIICELAFSTSSTPVYTSLQPAERLRPSHFPTSIISKPQPITLRLDSPSHRALYVIYYPPTNPDYSGTSIAGEKPPCVINVHGGPTGVTKQGLDWRKQFFTSRGWGWLDVNYGGSTGFGRDYVDLLAGNWGVVDVEDCIAAVRLLAQDPYGLIDPARAVLRGGSAGGYTTLAALSIGSDLKAFAAGTSSFGLSDLVKFAQHTHKFESRYLDKLIGASVDKDEQLYRERSPLFYADNIVSPLLILQGDIDKVVPKEQAELIYDNIKKRGGVVEYTLYPGEGHGWRQKDHIKDALERELKFYEKQLNLQVL</sequence>
<evidence type="ECO:0000313" key="2">
    <source>
        <dbReference type="EMBL" id="KAL0948371.1"/>
    </source>
</evidence>
<dbReference type="Pfam" id="PF00326">
    <property type="entry name" value="Peptidase_S9"/>
    <property type="match status" value="1"/>
</dbReference>
<dbReference type="PANTHER" id="PTHR43056:SF5">
    <property type="entry name" value="PEPTIDASE S9 PROLYL OLIGOPEPTIDASE CATALYTIC DOMAIN-CONTAINING PROTEIN"/>
    <property type="match status" value="1"/>
</dbReference>
<dbReference type="InterPro" id="IPR050585">
    <property type="entry name" value="Xaa-Pro_dipeptidyl-ppase/CocE"/>
</dbReference>